<protein>
    <submittedName>
        <fullName evidence="5">Tetraspanin-9-like isoform X1</fullName>
    </submittedName>
</protein>
<dbReference type="Pfam" id="PF00335">
    <property type="entry name" value="Tetraspanin"/>
    <property type="match status" value="1"/>
</dbReference>
<evidence type="ECO:0000256" key="4">
    <source>
        <dbReference type="ARBA" id="ARBA00023136"/>
    </source>
</evidence>
<dbReference type="PANTHER" id="PTHR19282">
    <property type="entry name" value="TETRASPANIN"/>
    <property type="match status" value="1"/>
</dbReference>
<comment type="subcellular location">
    <subcellularLocation>
        <location evidence="1">Membrane</location>
        <topology evidence="1">Multi-pass membrane protein</topology>
    </subcellularLocation>
</comment>
<evidence type="ECO:0000313" key="5">
    <source>
        <dbReference type="EMBL" id="CAB3982626.1"/>
    </source>
</evidence>
<comment type="caution">
    <text evidence="5">The sequence shown here is derived from an EMBL/GenBank/DDBJ whole genome shotgun (WGS) entry which is preliminary data.</text>
</comment>
<evidence type="ECO:0000313" key="6">
    <source>
        <dbReference type="Proteomes" id="UP001152795"/>
    </source>
</evidence>
<dbReference type="InterPro" id="IPR018499">
    <property type="entry name" value="Tetraspanin/Peripherin"/>
</dbReference>
<evidence type="ECO:0000256" key="2">
    <source>
        <dbReference type="ARBA" id="ARBA00022692"/>
    </source>
</evidence>
<gene>
    <name evidence="5" type="ORF">PACLA_8A080824</name>
</gene>
<accession>A0A7D9HHD3</accession>
<dbReference type="PRINTS" id="PR00259">
    <property type="entry name" value="TMFOUR"/>
</dbReference>
<proteinExistence type="predicted"/>
<sequence>MNSENEASAGGRSGVNCFKVPFFIINVITWIGGGALIGFAIWIVSSENDYKHFIENQNIFITYIALAAVLFTAGILGTCGALLGNKILLQSYFFIVCLVFCTLFGLVVFGMVERARMDKIIRKSWNNTNDDTRIFIQKKFDCCDIGMNNTGTKSYAHDSCFVNATTKHEVKQDCLSKLIEWFEDHQIILASGGAGVMLLLILLMVGSCWLIRKLQTSRSLKRARVSPVQVGTNNNVMPLHRDHSGQVNEMVSIEEPCEESYTQVGRRDVAKTAKKQRSHQRSAWAKKTSNSPLVE</sequence>
<dbReference type="AlphaFoldDB" id="A0A7D9HHD3"/>
<keyword evidence="3" id="KW-1133">Transmembrane helix</keyword>
<name>A0A7D9HHD3_PARCT</name>
<dbReference type="SUPFAM" id="SSF48652">
    <property type="entry name" value="Tetraspanin"/>
    <property type="match status" value="1"/>
</dbReference>
<evidence type="ECO:0000256" key="3">
    <source>
        <dbReference type="ARBA" id="ARBA00022989"/>
    </source>
</evidence>
<dbReference type="GO" id="GO:0005886">
    <property type="term" value="C:plasma membrane"/>
    <property type="evidence" value="ECO:0007669"/>
    <property type="project" value="TreeGrafter"/>
</dbReference>
<dbReference type="EMBL" id="CACRXK020000524">
    <property type="protein sequence ID" value="CAB3982626.1"/>
    <property type="molecule type" value="Genomic_DNA"/>
</dbReference>
<reference evidence="5" key="1">
    <citation type="submission" date="2020-04" db="EMBL/GenBank/DDBJ databases">
        <authorList>
            <person name="Alioto T."/>
            <person name="Alioto T."/>
            <person name="Gomez Garrido J."/>
        </authorList>
    </citation>
    <scope>NUCLEOTIDE SEQUENCE</scope>
    <source>
        <strain evidence="5">A484AB</strain>
    </source>
</reference>
<keyword evidence="2" id="KW-0812">Transmembrane</keyword>
<organism evidence="5 6">
    <name type="scientific">Paramuricea clavata</name>
    <name type="common">Red gorgonian</name>
    <name type="synonym">Violescent sea-whip</name>
    <dbReference type="NCBI Taxonomy" id="317549"/>
    <lineage>
        <taxon>Eukaryota</taxon>
        <taxon>Metazoa</taxon>
        <taxon>Cnidaria</taxon>
        <taxon>Anthozoa</taxon>
        <taxon>Octocorallia</taxon>
        <taxon>Malacalcyonacea</taxon>
        <taxon>Plexauridae</taxon>
        <taxon>Paramuricea</taxon>
    </lineage>
</organism>
<keyword evidence="4" id="KW-0472">Membrane</keyword>
<dbReference type="InterPro" id="IPR008952">
    <property type="entry name" value="Tetraspanin_EC2_sf"/>
</dbReference>
<keyword evidence="6" id="KW-1185">Reference proteome</keyword>
<dbReference type="PANTHER" id="PTHR19282:SF534">
    <property type="entry name" value="TETRASPANIN FAMILY-RELATED"/>
    <property type="match status" value="1"/>
</dbReference>
<evidence type="ECO:0000256" key="1">
    <source>
        <dbReference type="ARBA" id="ARBA00004141"/>
    </source>
</evidence>
<dbReference type="Proteomes" id="UP001152795">
    <property type="component" value="Unassembled WGS sequence"/>
</dbReference>
<dbReference type="OrthoDB" id="5982705at2759"/>